<gene>
    <name evidence="1" type="ORF">CC86DRAFT_381824</name>
</gene>
<proteinExistence type="predicted"/>
<keyword evidence="2" id="KW-1185">Reference proteome</keyword>
<dbReference type="OrthoDB" id="10662288at2759"/>
<name>A0A6A7A1Q2_9PLEO</name>
<organism evidence="1 2">
    <name type="scientific">Ophiobolus disseminans</name>
    <dbReference type="NCBI Taxonomy" id="1469910"/>
    <lineage>
        <taxon>Eukaryota</taxon>
        <taxon>Fungi</taxon>
        <taxon>Dikarya</taxon>
        <taxon>Ascomycota</taxon>
        <taxon>Pezizomycotina</taxon>
        <taxon>Dothideomycetes</taxon>
        <taxon>Pleosporomycetidae</taxon>
        <taxon>Pleosporales</taxon>
        <taxon>Pleosporineae</taxon>
        <taxon>Phaeosphaeriaceae</taxon>
        <taxon>Ophiobolus</taxon>
    </lineage>
</organism>
<dbReference type="Proteomes" id="UP000799424">
    <property type="component" value="Unassembled WGS sequence"/>
</dbReference>
<protein>
    <submittedName>
        <fullName evidence="1">Uncharacterized protein</fullName>
    </submittedName>
</protein>
<dbReference type="EMBL" id="MU006225">
    <property type="protein sequence ID" value="KAF2826724.1"/>
    <property type="molecule type" value="Genomic_DNA"/>
</dbReference>
<evidence type="ECO:0000313" key="1">
    <source>
        <dbReference type="EMBL" id="KAF2826724.1"/>
    </source>
</evidence>
<sequence>MVGYGSLFLAKDLCRLSSNITSRGNGLVGTCIIGTGTCLGYERVEGILIVTATSPFLDRVERTAPEEAPDFQCDDRVGFRSAQRYCRPSHDPEQRDSPLHPIPRRYLRCLAQDDPWRSRNDALRYVGEYLDEALFGMIEVNEVLFNMQETLRRIDEALEREGEKVVGSGVEHQKRIESKCREDQVIKMPRAAAKRD</sequence>
<accession>A0A6A7A1Q2</accession>
<reference evidence="1" key="1">
    <citation type="journal article" date="2020" name="Stud. Mycol.">
        <title>101 Dothideomycetes genomes: a test case for predicting lifestyles and emergence of pathogens.</title>
        <authorList>
            <person name="Haridas S."/>
            <person name="Albert R."/>
            <person name="Binder M."/>
            <person name="Bloem J."/>
            <person name="Labutti K."/>
            <person name="Salamov A."/>
            <person name="Andreopoulos B."/>
            <person name="Baker S."/>
            <person name="Barry K."/>
            <person name="Bills G."/>
            <person name="Bluhm B."/>
            <person name="Cannon C."/>
            <person name="Castanera R."/>
            <person name="Culley D."/>
            <person name="Daum C."/>
            <person name="Ezra D."/>
            <person name="Gonzalez J."/>
            <person name="Henrissat B."/>
            <person name="Kuo A."/>
            <person name="Liang C."/>
            <person name="Lipzen A."/>
            <person name="Lutzoni F."/>
            <person name="Magnuson J."/>
            <person name="Mondo S."/>
            <person name="Nolan M."/>
            <person name="Ohm R."/>
            <person name="Pangilinan J."/>
            <person name="Park H.-J."/>
            <person name="Ramirez L."/>
            <person name="Alfaro M."/>
            <person name="Sun H."/>
            <person name="Tritt A."/>
            <person name="Yoshinaga Y."/>
            <person name="Zwiers L.-H."/>
            <person name="Turgeon B."/>
            <person name="Goodwin S."/>
            <person name="Spatafora J."/>
            <person name="Crous P."/>
            <person name="Grigoriev I."/>
        </authorList>
    </citation>
    <scope>NUCLEOTIDE SEQUENCE</scope>
    <source>
        <strain evidence="1">CBS 113818</strain>
    </source>
</reference>
<evidence type="ECO:0000313" key="2">
    <source>
        <dbReference type="Proteomes" id="UP000799424"/>
    </source>
</evidence>
<dbReference type="AlphaFoldDB" id="A0A6A7A1Q2"/>